<dbReference type="CDD" id="cd23024">
    <property type="entry name" value="zf-HIT_ZNHIT2-3"/>
    <property type="match status" value="1"/>
</dbReference>
<dbReference type="EMBL" id="LT598485">
    <property type="protein sequence ID" value="SCW00765.1"/>
    <property type="molecule type" value="Genomic_DNA"/>
</dbReference>
<dbReference type="PROSITE" id="PS51083">
    <property type="entry name" value="ZF_HIT"/>
    <property type="match status" value="1"/>
</dbReference>
<keyword evidence="1" id="KW-0479">Metal-binding</keyword>
<dbReference type="Pfam" id="PF04438">
    <property type="entry name" value="zf-HIT"/>
    <property type="match status" value="1"/>
</dbReference>
<dbReference type="Pfam" id="PF18268">
    <property type="entry name" value="Hit1_C"/>
    <property type="match status" value="1"/>
</dbReference>
<evidence type="ECO:0000259" key="2">
    <source>
        <dbReference type="PROSITE" id="PS51083"/>
    </source>
</evidence>
<name>A0A1G4MAK5_LACFM</name>
<organism evidence="3 4">
    <name type="scientific">Lachancea fermentati</name>
    <name type="common">Zygosaccharomyces fermentati</name>
    <dbReference type="NCBI Taxonomy" id="4955"/>
    <lineage>
        <taxon>Eukaryota</taxon>
        <taxon>Fungi</taxon>
        <taxon>Dikarya</taxon>
        <taxon>Ascomycota</taxon>
        <taxon>Saccharomycotina</taxon>
        <taxon>Saccharomycetes</taxon>
        <taxon>Saccharomycetales</taxon>
        <taxon>Saccharomycetaceae</taxon>
        <taxon>Lachancea</taxon>
    </lineage>
</organism>
<proteinExistence type="predicted"/>
<keyword evidence="4" id="KW-1185">Reference proteome</keyword>
<keyword evidence="1" id="KW-0863">Zinc-finger</keyword>
<keyword evidence="1" id="KW-0862">Zinc</keyword>
<dbReference type="InterPro" id="IPR007529">
    <property type="entry name" value="Znf_HIT"/>
</dbReference>
<gene>
    <name evidence="3" type="ORF">LAFE_0C11496G</name>
</gene>
<dbReference type="OrthoDB" id="18412at2759"/>
<evidence type="ECO:0000313" key="4">
    <source>
        <dbReference type="Proteomes" id="UP000190831"/>
    </source>
</evidence>
<dbReference type="PANTHER" id="PTHR15555">
    <property type="entry name" value="ZINC FINGER HIT DOMAIN CONTAINING PROTEIN 2 PROTEIN FON -RELATED"/>
    <property type="match status" value="1"/>
</dbReference>
<feature type="domain" description="HIT-type" evidence="2">
    <location>
        <begin position="5"/>
        <end position="43"/>
    </location>
</feature>
<reference evidence="3 4" key="1">
    <citation type="submission" date="2016-03" db="EMBL/GenBank/DDBJ databases">
        <authorList>
            <person name="Devillers H."/>
        </authorList>
    </citation>
    <scope>NUCLEOTIDE SEQUENCE [LARGE SCALE GENOMIC DNA]</scope>
    <source>
        <strain evidence="3">CBS 6772</strain>
    </source>
</reference>
<dbReference type="GO" id="GO:0008270">
    <property type="term" value="F:zinc ion binding"/>
    <property type="evidence" value="ECO:0007669"/>
    <property type="project" value="UniProtKB-UniRule"/>
</dbReference>
<dbReference type="PANTHER" id="PTHR15555:SF0">
    <property type="entry name" value="ZINC FINGER HIT DOMAIN-CONTAINING PROTEIN 2"/>
    <property type="match status" value="1"/>
</dbReference>
<dbReference type="Proteomes" id="UP000190831">
    <property type="component" value="Chromosome C"/>
</dbReference>
<dbReference type="Gene3D" id="1.20.1440.260">
    <property type="match status" value="1"/>
</dbReference>
<sequence>MSIQCQICKQQLSKYKCPKCAVRYCSLACFKNQEKHIHDESTVKEQKPIEKKPEDVTKQLHTPKYNEMLQRSDKLRELLQYNTVKFHLAKVYKILNAGTGALGSSDTQLSTEMKQQLAVDYLNTLRYGGIHYNEAVEEFCQICIELITEESQ</sequence>
<dbReference type="OMA" id="QYNTVKF"/>
<dbReference type="AlphaFoldDB" id="A0A1G4MAK5"/>
<dbReference type="InterPro" id="IPR039646">
    <property type="entry name" value="ZNHIT2"/>
</dbReference>
<dbReference type="STRING" id="4955.A0A1G4MAK5"/>
<evidence type="ECO:0000256" key="1">
    <source>
        <dbReference type="PROSITE-ProRule" id="PRU00453"/>
    </source>
</evidence>
<protein>
    <submittedName>
        <fullName evidence="3">LAFE_0C11496g1_1</fullName>
    </submittedName>
</protein>
<dbReference type="InterPro" id="IPR040722">
    <property type="entry name" value="Hit1_C"/>
</dbReference>
<dbReference type="SUPFAM" id="SSF144232">
    <property type="entry name" value="HIT/MYND zinc finger-like"/>
    <property type="match status" value="1"/>
</dbReference>
<evidence type="ECO:0000313" key="3">
    <source>
        <dbReference type="EMBL" id="SCW00765.1"/>
    </source>
</evidence>
<accession>A0A1G4MAK5</accession>
<dbReference type="Gene3D" id="3.30.60.190">
    <property type="match status" value="1"/>
</dbReference>